<keyword evidence="1" id="KW-0805">Transcription regulation</keyword>
<name>A0ABS7S4S4_9MICO</name>
<feature type="domain" description="HTH arsR-type" evidence="4">
    <location>
        <begin position="73"/>
        <end position="167"/>
    </location>
</feature>
<dbReference type="Proteomes" id="UP000826651">
    <property type="component" value="Unassembled WGS sequence"/>
</dbReference>
<evidence type="ECO:0000259" key="4">
    <source>
        <dbReference type="PROSITE" id="PS50987"/>
    </source>
</evidence>
<dbReference type="PROSITE" id="PS50987">
    <property type="entry name" value="HTH_ARSR_2"/>
    <property type="match status" value="1"/>
</dbReference>
<dbReference type="PRINTS" id="PR00778">
    <property type="entry name" value="HTHARSR"/>
</dbReference>
<keyword evidence="3" id="KW-0804">Transcription</keyword>
<dbReference type="CDD" id="cd00090">
    <property type="entry name" value="HTH_ARSR"/>
    <property type="match status" value="1"/>
</dbReference>
<dbReference type="PANTHER" id="PTHR43132">
    <property type="entry name" value="ARSENICAL RESISTANCE OPERON REPRESSOR ARSR-RELATED"/>
    <property type="match status" value="1"/>
</dbReference>
<evidence type="ECO:0000313" key="6">
    <source>
        <dbReference type="Proteomes" id="UP000826651"/>
    </source>
</evidence>
<proteinExistence type="predicted"/>
<reference evidence="5 6" key="1">
    <citation type="submission" date="2021-04" db="EMBL/GenBank/DDBJ databases">
        <title>Ruania sp. nov., isolated from sandy soil of mangrove forest.</title>
        <authorList>
            <person name="Ge X."/>
            <person name="Huang R."/>
            <person name="Liu W."/>
        </authorList>
    </citation>
    <scope>NUCLEOTIDE SEQUENCE [LARGE SCALE GENOMIC DNA]</scope>
    <source>
        <strain evidence="5 6">N2-46</strain>
    </source>
</reference>
<dbReference type="InterPro" id="IPR036388">
    <property type="entry name" value="WH-like_DNA-bd_sf"/>
</dbReference>
<evidence type="ECO:0000313" key="5">
    <source>
        <dbReference type="EMBL" id="MBZ2195349.1"/>
    </source>
</evidence>
<keyword evidence="6" id="KW-1185">Reference proteome</keyword>
<evidence type="ECO:0000256" key="3">
    <source>
        <dbReference type="ARBA" id="ARBA00023163"/>
    </source>
</evidence>
<dbReference type="InterPro" id="IPR011991">
    <property type="entry name" value="ArsR-like_HTH"/>
</dbReference>
<dbReference type="Pfam" id="PF01022">
    <property type="entry name" value="HTH_5"/>
    <property type="match status" value="1"/>
</dbReference>
<dbReference type="InterPro" id="IPR001845">
    <property type="entry name" value="HTH_ArsR_DNA-bd_dom"/>
</dbReference>
<dbReference type="EMBL" id="JAGSHT010000003">
    <property type="protein sequence ID" value="MBZ2195349.1"/>
    <property type="molecule type" value="Genomic_DNA"/>
</dbReference>
<protein>
    <submittedName>
        <fullName evidence="5">Winged helix-turn-helix transcriptional regulator</fullName>
    </submittedName>
</protein>
<evidence type="ECO:0000256" key="2">
    <source>
        <dbReference type="ARBA" id="ARBA00023125"/>
    </source>
</evidence>
<keyword evidence="2" id="KW-0238">DNA-binding</keyword>
<accession>A0ABS7S4S4</accession>
<dbReference type="Gene3D" id="1.10.10.10">
    <property type="entry name" value="Winged helix-like DNA-binding domain superfamily/Winged helix DNA-binding domain"/>
    <property type="match status" value="1"/>
</dbReference>
<dbReference type="PANTHER" id="PTHR43132:SF2">
    <property type="entry name" value="ARSENICAL RESISTANCE OPERON REPRESSOR ARSR-RELATED"/>
    <property type="match status" value="1"/>
</dbReference>
<comment type="caution">
    <text evidence="5">The sequence shown here is derived from an EMBL/GenBank/DDBJ whole genome shotgun (WGS) entry which is preliminary data.</text>
</comment>
<gene>
    <name evidence="5" type="ORF">KCQ71_04250</name>
</gene>
<dbReference type="InterPro" id="IPR051011">
    <property type="entry name" value="Metal_resp_trans_reg"/>
</dbReference>
<dbReference type="SUPFAM" id="SSF46785">
    <property type="entry name" value="Winged helix' DNA-binding domain"/>
    <property type="match status" value="1"/>
</dbReference>
<sequence length="183" mass="19928">MRLIVASSAVTVVRFTVPPGWVGTSQRRWSVAGNRSRAYSASTAGERAPRVHLIDSSSRHPVPVQRLAVPTTTQTPIYVAKSDLFKALAHPVRIRVLELLVEGDKQVSELLAELEIEASHLSQHLGVLRRKGVVSATRAGNAVHYTLATPVVADLLLAARTFLVQTLAPSRDLLDDLETEGRE</sequence>
<dbReference type="NCBIfam" id="NF033788">
    <property type="entry name" value="HTH_metalloreg"/>
    <property type="match status" value="1"/>
</dbReference>
<dbReference type="SMART" id="SM00418">
    <property type="entry name" value="HTH_ARSR"/>
    <property type="match status" value="1"/>
</dbReference>
<dbReference type="InterPro" id="IPR036390">
    <property type="entry name" value="WH_DNA-bd_sf"/>
</dbReference>
<organism evidence="5 6">
    <name type="scientific">Occultella gossypii</name>
    <dbReference type="NCBI Taxonomy" id="2800820"/>
    <lineage>
        <taxon>Bacteria</taxon>
        <taxon>Bacillati</taxon>
        <taxon>Actinomycetota</taxon>
        <taxon>Actinomycetes</taxon>
        <taxon>Micrococcales</taxon>
        <taxon>Ruaniaceae</taxon>
        <taxon>Occultella</taxon>
    </lineage>
</organism>
<evidence type="ECO:0000256" key="1">
    <source>
        <dbReference type="ARBA" id="ARBA00023015"/>
    </source>
</evidence>